<dbReference type="OrthoDB" id="74216at2"/>
<dbReference type="Proteomes" id="UP000313988">
    <property type="component" value="Unassembled WGS sequence"/>
</dbReference>
<feature type="transmembrane region" description="Helical" evidence="1">
    <location>
        <begin position="52"/>
        <end position="69"/>
    </location>
</feature>
<keyword evidence="1" id="KW-0812">Transmembrane</keyword>
<dbReference type="EMBL" id="VDMO01000012">
    <property type="protein sequence ID" value="TNM70682.1"/>
    <property type="molecule type" value="Genomic_DNA"/>
</dbReference>
<dbReference type="GO" id="GO:0003677">
    <property type="term" value="F:DNA binding"/>
    <property type="evidence" value="ECO:0007669"/>
    <property type="project" value="UniProtKB-KW"/>
</dbReference>
<evidence type="ECO:0000256" key="1">
    <source>
        <dbReference type="SAM" id="Phobius"/>
    </source>
</evidence>
<reference evidence="3 4" key="1">
    <citation type="submission" date="2019-06" db="EMBL/GenBank/DDBJ databases">
        <title>Genome sequence of Deinococcus radiopugnans ATCC 19172.</title>
        <authorList>
            <person name="Maclea K.S."/>
            <person name="Maynard C.R."/>
        </authorList>
    </citation>
    <scope>NUCLEOTIDE SEQUENCE [LARGE SCALE GENOMIC DNA]</scope>
    <source>
        <strain evidence="3 4">ATCC 19172</strain>
    </source>
</reference>
<dbReference type="Proteomes" id="UP000629870">
    <property type="component" value="Unassembled WGS sequence"/>
</dbReference>
<keyword evidence="2" id="KW-0238">DNA-binding</keyword>
<feature type="transmembrane region" description="Helical" evidence="1">
    <location>
        <begin position="29"/>
        <end position="46"/>
    </location>
</feature>
<gene>
    <name evidence="3" type="ORF">FHR04_12340</name>
    <name evidence="2" type="ORF">HNQ04_002346</name>
</gene>
<accession>A0A5C4Y4A1</accession>
<comment type="caution">
    <text evidence="3">The sequence shown here is derived from an EMBL/GenBank/DDBJ whole genome shotgun (WGS) entry which is preliminary data.</text>
</comment>
<keyword evidence="1" id="KW-1133">Transmembrane helix</keyword>
<reference evidence="2 5" key="2">
    <citation type="submission" date="2020-08" db="EMBL/GenBank/DDBJ databases">
        <title>Genomic Encyclopedia of Type Strains, Phase IV (KMG-IV): sequencing the most valuable type-strain genomes for metagenomic binning, comparative biology and taxonomic classification.</title>
        <authorList>
            <person name="Goeker M."/>
        </authorList>
    </citation>
    <scope>NUCLEOTIDE SEQUENCE [LARGE SCALE GENOMIC DNA]</scope>
    <source>
        <strain evidence="2 5">DSM 12027</strain>
    </source>
</reference>
<dbReference type="AlphaFoldDB" id="A0A5C4Y4A1"/>
<sequence>MTLLLLNDAKRTPEPVAAERGRSRWPSSAYTVGLLLLNLAALSLAFFDAKGVVVLVLSLMYTAHLRLLLTSRAEQRRTNALLEEWLDPAPALPQEERPCKT</sequence>
<dbReference type="EMBL" id="JACHEW010000011">
    <property type="protein sequence ID" value="MBB6017084.1"/>
    <property type="molecule type" value="Genomic_DNA"/>
</dbReference>
<proteinExistence type="predicted"/>
<name>A0A5C4Y4A1_9DEIO</name>
<evidence type="ECO:0000313" key="5">
    <source>
        <dbReference type="Proteomes" id="UP000629870"/>
    </source>
</evidence>
<protein>
    <submittedName>
        <fullName evidence="2">DNA-binding IclR family transcriptional regulator</fullName>
    </submittedName>
</protein>
<organism evidence="3 4">
    <name type="scientific">Deinococcus radiopugnans ATCC 19172</name>
    <dbReference type="NCBI Taxonomy" id="585398"/>
    <lineage>
        <taxon>Bacteria</taxon>
        <taxon>Thermotogati</taxon>
        <taxon>Deinococcota</taxon>
        <taxon>Deinococci</taxon>
        <taxon>Deinococcales</taxon>
        <taxon>Deinococcaceae</taxon>
        <taxon>Deinococcus</taxon>
    </lineage>
</organism>
<keyword evidence="1" id="KW-0472">Membrane</keyword>
<dbReference type="RefSeq" id="WP_139403709.1">
    <property type="nucleotide sequence ID" value="NZ_JACHEW010000011.1"/>
</dbReference>
<keyword evidence="5" id="KW-1185">Reference proteome</keyword>
<evidence type="ECO:0000313" key="4">
    <source>
        <dbReference type="Proteomes" id="UP000313988"/>
    </source>
</evidence>
<evidence type="ECO:0000313" key="2">
    <source>
        <dbReference type="EMBL" id="MBB6017084.1"/>
    </source>
</evidence>
<evidence type="ECO:0000313" key="3">
    <source>
        <dbReference type="EMBL" id="TNM70682.1"/>
    </source>
</evidence>